<evidence type="ECO:0000256" key="1">
    <source>
        <dbReference type="ARBA" id="ARBA00006484"/>
    </source>
</evidence>
<name>A0A3D9KBI2_9BACL</name>
<dbReference type="EMBL" id="QRDZ01000008">
    <property type="protein sequence ID" value="RED83289.1"/>
    <property type="molecule type" value="Genomic_DNA"/>
</dbReference>
<dbReference type="Pfam" id="PF13561">
    <property type="entry name" value="adh_short_C2"/>
    <property type="match status" value="1"/>
</dbReference>
<dbReference type="InterPro" id="IPR002347">
    <property type="entry name" value="SDR_fam"/>
</dbReference>
<proteinExistence type="inferred from homology"/>
<keyword evidence="4" id="KW-1185">Reference proteome</keyword>
<dbReference type="GO" id="GO:0016491">
    <property type="term" value="F:oxidoreductase activity"/>
    <property type="evidence" value="ECO:0007669"/>
    <property type="project" value="UniProtKB-KW"/>
</dbReference>
<comment type="similarity">
    <text evidence="1">Belongs to the short-chain dehydrogenases/reductases (SDR) family.</text>
</comment>
<dbReference type="Proteomes" id="UP000256977">
    <property type="component" value="Unassembled WGS sequence"/>
</dbReference>
<evidence type="ECO:0000313" key="3">
    <source>
        <dbReference type="EMBL" id="RED83289.1"/>
    </source>
</evidence>
<evidence type="ECO:0000256" key="2">
    <source>
        <dbReference type="ARBA" id="ARBA00023002"/>
    </source>
</evidence>
<sequence length="249" mass="26315">MSLSGKVTIVTGGANGVGRATCMQLAKRGAKVVVVDLGNDAAAESVVSEIAAAGGEAVSIQADVRSAEQMNRLVENVREIYGRIDVLVCNACTDAEASAFAELSWERFERQLTEELKAAFEPTKAVIPTMTEQHFGRIVYLSSTEGRDPTPLHIAFGTAKGGLDTFSRYIAQEFGPCGISANVVAPGFVKLHEPLTISDDESRVIGSFTPLGRIAEPEDVAGVISFLAGDDARFLTGTYTPVTGGLVME</sequence>
<dbReference type="Gene3D" id="3.40.50.720">
    <property type="entry name" value="NAD(P)-binding Rossmann-like Domain"/>
    <property type="match status" value="1"/>
</dbReference>
<dbReference type="OrthoDB" id="9803333at2"/>
<protein>
    <submittedName>
        <fullName evidence="3">3-oxoacyl-[acyl-carrier protein] reductase</fullName>
    </submittedName>
</protein>
<dbReference type="SUPFAM" id="SSF51735">
    <property type="entry name" value="NAD(P)-binding Rossmann-fold domains"/>
    <property type="match status" value="1"/>
</dbReference>
<comment type="caution">
    <text evidence="3">The sequence shown here is derived from an EMBL/GenBank/DDBJ whole genome shotgun (WGS) entry which is preliminary data.</text>
</comment>
<dbReference type="PRINTS" id="PR00081">
    <property type="entry name" value="GDHRDH"/>
</dbReference>
<dbReference type="FunFam" id="3.40.50.720:FF:000084">
    <property type="entry name" value="Short-chain dehydrogenase reductase"/>
    <property type="match status" value="1"/>
</dbReference>
<dbReference type="PANTHER" id="PTHR43639">
    <property type="entry name" value="OXIDOREDUCTASE, SHORT-CHAIN DEHYDROGENASE/REDUCTASE FAMILY (AFU_ORTHOLOGUE AFUA_5G02870)"/>
    <property type="match status" value="1"/>
</dbReference>
<dbReference type="PANTHER" id="PTHR43639:SF1">
    <property type="entry name" value="SHORT-CHAIN DEHYDROGENASE_REDUCTASE FAMILY PROTEIN"/>
    <property type="match status" value="1"/>
</dbReference>
<dbReference type="AlphaFoldDB" id="A0A3D9KBI2"/>
<reference evidence="3 4" key="1">
    <citation type="submission" date="2018-07" db="EMBL/GenBank/DDBJ databases">
        <title>Genomic Encyclopedia of Type Strains, Phase III (KMG-III): the genomes of soil and plant-associated and newly described type strains.</title>
        <authorList>
            <person name="Whitman W."/>
        </authorList>
    </citation>
    <scope>NUCLEOTIDE SEQUENCE [LARGE SCALE GENOMIC DNA]</scope>
    <source>
        <strain evidence="3 4">CECT 7287</strain>
    </source>
</reference>
<organism evidence="3 4">
    <name type="scientific">Cohnella phaseoli</name>
    <dbReference type="NCBI Taxonomy" id="456490"/>
    <lineage>
        <taxon>Bacteria</taxon>
        <taxon>Bacillati</taxon>
        <taxon>Bacillota</taxon>
        <taxon>Bacilli</taxon>
        <taxon>Bacillales</taxon>
        <taxon>Paenibacillaceae</taxon>
        <taxon>Cohnella</taxon>
    </lineage>
</organism>
<dbReference type="InterPro" id="IPR036291">
    <property type="entry name" value="NAD(P)-bd_dom_sf"/>
</dbReference>
<keyword evidence="2" id="KW-0560">Oxidoreductase</keyword>
<gene>
    <name evidence="3" type="ORF">DFP98_108132</name>
</gene>
<dbReference type="RefSeq" id="WP_116060893.1">
    <property type="nucleotide sequence ID" value="NZ_QRDZ01000008.1"/>
</dbReference>
<evidence type="ECO:0000313" key="4">
    <source>
        <dbReference type="Proteomes" id="UP000256977"/>
    </source>
</evidence>
<accession>A0A3D9KBI2</accession>
<dbReference type="GO" id="GO:0008206">
    <property type="term" value="P:bile acid metabolic process"/>
    <property type="evidence" value="ECO:0007669"/>
    <property type="project" value="UniProtKB-ARBA"/>
</dbReference>